<sequence length="135" mass="14760">MNRQRGASSLLMVLLLLALGSMLLQGLNQQQRSLLAQTAGETQAIRETAGAHSALQWGKTLAWTVHDANACRDSAAEGWRVCLRIFDDASVLLIASGGRILLWQSGRIEEGVVRFSPHGWSDFCPLTEANLCRMP</sequence>
<dbReference type="Pfam" id="PF10713">
    <property type="entry name" value="DUF2509"/>
    <property type="match status" value="1"/>
</dbReference>
<evidence type="ECO:0000313" key="4">
    <source>
        <dbReference type="Proteomes" id="UP000229713"/>
    </source>
</evidence>
<name>A0A225TYH0_RAOOR</name>
<evidence type="ECO:0000313" key="5">
    <source>
        <dbReference type="Proteomes" id="UP001350972"/>
    </source>
</evidence>
<evidence type="ECO:0000313" key="2">
    <source>
        <dbReference type="EMBL" id="UXE39100.1"/>
    </source>
</evidence>
<dbReference type="Proteomes" id="UP001064206">
    <property type="component" value="Chromosome"/>
</dbReference>
<organism evidence="1 4">
    <name type="scientific">Raoultella ornithinolytica</name>
    <name type="common">Klebsiella ornithinolytica</name>
    <dbReference type="NCBI Taxonomy" id="54291"/>
    <lineage>
        <taxon>Bacteria</taxon>
        <taxon>Pseudomonadati</taxon>
        <taxon>Pseudomonadota</taxon>
        <taxon>Gammaproteobacteria</taxon>
        <taxon>Enterobacterales</taxon>
        <taxon>Enterobacteriaceae</taxon>
        <taxon>Klebsiella/Raoultella group</taxon>
        <taxon>Raoultella</taxon>
    </lineage>
</organism>
<evidence type="ECO:0000313" key="1">
    <source>
        <dbReference type="EMBL" id="PIK82136.1"/>
    </source>
</evidence>
<dbReference type="Proteomes" id="UP001350972">
    <property type="component" value="Chromosome"/>
</dbReference>
<dbReference type="AlphaFoldDB" id="A0A225TYH0"/>
<accession>A0A225TYH0</accession>
<gene>
    <name evidence="1" type="ORF">CFY86_22560</name>
    <name evidence="3" type="ORF">LM286_04805</name>
    <name evidence="2" type="ORF">N2J37_04820</name>
</gene>
<dbReference type="RefSeq" id="WP_015585841.1">
    <property type="nucleotide sequence ID" value="NZ_ABDFAB020000010.1"/>
</dbReference>
<protein>
    <submittedName>
        <fullName evidence="2">DUF2509 family protein</fullName>
    </submittedName>
</protein>
<dbReference type="InterPro" id="IPR019652">
    <property type="entry name" value="DUF2509"/>
</dbReference>
<dbReference type="Proteomes" id="UP000229713">
    <property type="component" value="Unassembled WGS sequence"/>
</dbReference>
<evidence type="ECO:0000313" key="3">
    <source>
        <dbReference type="EMBL" id="WWC12672.1"/>
    </source>
</evidence>
<dbReference type="PaxDb" id="1286170-RORB6_23400"/>
<reference evidence="3 5" key="3">
    <citation type="submission" date="2024-02" db="EMBL/GenBank/DDBJ databases">
        <title>Tn5403 promotes plasmid rearrangements and degradation of the Klebsiella pneumoniae carbapenemase (KPC) transposon Tn4401.</title>
        <authorList>
            <person name="Sheppard A.E."/>
            <person name="Barry K.E."/>
            <person name="Parikh H.I."/>
            <person name="Vegesana K."/>
            <person name="Sebra R."/>
            <person name="George S."/>
            <person name="Sanderson N.D."/>
            <person name="Stoesser N."/>
            <person name="Eyre D.W."/>
            <person name="Crook D.W."/>
            <person name="Walker A.S."/>
            <person name="Mathers A.J."/>
        </authorList>
    </citation>
    <scope>NUCLEOTIDE SEQUENCE [LARGE SCALE GENOMIC DNA]</scope>
    <source>
        <strain evidence="3 5">CAV1921</strain>
    </source>
</reference>
<proteinExistence type="predicted"/>
<dbReference type="EMBL" id="CP145163">
    <property type="protein sequence ID" value="WWC12672.1"/>
    <property type="molecule type" value="Genomic_DNA"/>
</dbReference>
<dbReference type="EMBL" id="CP104450">
    <property type="protein sequence ID" value="UXE39100.1"/>
    <property type="molecule type" value="Genomic_DNA"/>
</dbReference>
<reference evidence="2" key="2">
    <citation type="submission" date="2022-09" db="EMBL/GenBank/DDBJ databases">
        <title>Multidrug resistance Raoultella ornithinolytica Strain MQB_Silv_108.</title>
        <authorList>
            <person name="Quintela-Baluja M."/>
        </authorList>
    </citation>
    <scope>NUCLEOTIDE SEQUENCE</scope>
    <source>
        <strain evidence="2">MQB_Silv_108</strain>
    </source>
</reference>
<keyword evidence="5" id="KW-1185">Reference proteome</keyword>
<reference evidence="1 4" key="1">
    <citation type="submission" date="2017-07" db="EMBL/GenBank/DDBJ databases">
        <title>Raoultella ornithinolytica strain HH3 draft genome.</title>
        <authorList>
            <person name="Duceppe M.-O."/>
            <person name="Huang H."/>
            <person name="Phipps-Todd B."/>
        </authorList>
    </citation>
    <scope>NUCLEOTIDE SEQUENCE [LARGE SCALE GENOMIC DNA]</scope>
    <source>
        <strain evidence="1 4">HH3</strain>
    </source>
</reference>
<dbReference type="NCBIfam" id="NF008569">
    <property type="entry name" value="PRK11521.1"/>
    <property type="match status" value="1"/>
</dbReference>
<dbReference type="GeneID" id="93752451"/>
<dbReference type="EMBL" id="NKYI01000029">
    <property type="protein sequence ID" value="PIK82136.1"/>
    <property type="molecule type" value="Genomic_DNA"/>
</dbReference>